<reference evidence="2" key="1">
    <citation type="journal article" date="2019" name="Int. J. Syst. Evol. Microbiol.">
        <title>The Global Catalogue of Microorganisms (GCM) 10K type strain sequencing project: providing services to taxonomists for standard genome sequencing and annotation.</title>
        <authorList>
            <consortium name="The Broad Institute Genomics Platform"/>
            <consortium name="The Broad Institute Genome Sequencing Center for Infectious Disease"/>
            <person name="Wu L."/>
            <person name="Ma J."/>
        </authorList>
    </citation>
    <scope>NUCLEOTIDE SEQUENCE [LARGE SCALE GENOMIC DNA]</scope>
    <source>
        <strain evidence="2">JCM 15914</strain>
    </source>
</reference>
<gene>
    <name evidence="1" type="ORF">GCM10009824_08270</name>
</gene>
<dbReference type="CDD" id="cd00761">
    <property type="entry name" value="Glyco_tranf_GTA_type"/>
    <property type="match status" value="1"/>
</dbReference>
<evidence type="ECO:0000313" key="1">
    <source>
        <dbReference type="EMBL" id="GAA2112282.1"/>
    </source>
</evidence>
<proteinExistence type="predicted"/>
<accession>A0ABP5J790</accession>
<dbReference type="InterPro" id="IPR029044">
    <property type="entry name" value="Nucleotide-diphossugar_trans"/>
</dbReference>
<dbReference type="Proteomes" id="UP001500166">
    <property type="component" value="Unassembled WGS sequence"/>
</dbReference>
<dbReference type="Gene3D" id="3.90.550.10">
    <property type="entry name" value="Spore Coat Polysaccharide Biosynthesis Protein SpsA, Chain A"/>
    <property type="match status" value="1"/>
</dbReference>
<sequence length="379" mass="41287">MSESSGPPVVDIVIPVHSQDRPLGRAVDSAIAATRGMGPADCGIMVVAHHISARQVESMLSEEQLMRVTIVECSDPGTTPAGPRNTALERTAAPFISFLDSDDTLDPGAVDRWLSIAQTRGSDWVLPFQHHSDGRADMTPITRPWRSSDLSAVADRLFYRSSAFGLIRVATARAAGARFDTDVITAEEQAFILRLHTHARRIDYARGIPGLLVHADATDRVSRVPIPVGDQALPALRLSETEWFAQAPPALQAGFFLKFIRVNIFPFIELHVKNESWDRAQAQSAYDSIQSLLRAAPLSKNQLSRADSRVIELLSNPDTEPARLAQALAARRRFASPAALATPRLSWLLARNAPLRISAAGVVQILRHKWGGRRGSAAG</sequence>
<protein>
    <recommendedName>
        <fullName evidence="3">Glycosyltransferase 2-like domain-containing protein</fullName>
    </recommendedName>
</protein>
<comment type="caution">
    <text evidence="1">The sequence shown here is derived from an EMBL/GenBank/DDBJ whole genome shotgun (WGS) entry which is preliminary data.</text>
</comment>
<evidence type="ECO:0000313" key="2">
    <source>
        <dbReference type="Proteomes" id="UP001500166"/>
    </source>
</evidence>
<keyword evidence="2" id="KW-1185">Reference proteome</keyword>
<dbReference type="EMBL" id="BAAAQA010000006">
    <property type="protein sequence ID" value="GAA2112282.1"/>
    <property type="molecule type" value="Genomic_DNA"/>
</dbReference>
<dbReference type="SUPFAM" id="SSF53448">
    <property type="entry name" value="Nucleotide-diphospho-sugar transferases"/>
    <property type="match status" value="1"/>
</dbReference>
<dbReference type="RefSeq" id="WP_344223751.1">
    <property type="nucleotide sequence ID" value="NZ_BAAAQA010000006.1"/>
</dbReference>
<name>A0ABP5J790_9MICC</name>
<evidence type="ECO:0008006" key="3">
    <source>
        <dbReference type="Google" id="ProtNLM"/>
    </source>
</evidence>
<organism evidence="1 2">
    <name type="scientific">Kocuria atrinae</name>
    <dbReference type="NCBI Taxonomy" id="592377"/>
    <lineage>
        <taxon>Bacteria</taxon>
        <taxon>Bacillati</taxon>
        <taxon>Actinomycetota</taxon>
        <taxon>Actinomycetes</taxon>
        <taxon>Micrococcales</taxon>
        <taxon>Micrococcaceae</taxon>
        <taxon>Kocuria</taxon>
    </lineage>
</organism>